<gene>
    <name evidence="4" type="ORF">SAMN05192563_1009143</name>
</gene>
<evidence type="ECO:0000259" key="2">
    <source>
        <dbReference type="Pfam" id="PF03972"/>
    </source>
</evidence>
<dbReference type="GO" id="GO:0016829">
    <property type="term" value="F:lyase activity"/>
    <property type="evidence" value="ECO:0007669"/>
    <property type="project" value="InterPro"/>
</dbReference>
<dbReference type="OrthoDB" id="8680281at2"/>
<dbReference type="InterPro" id="IPR005656">
    <property type="entry name" value="MmgE_PrpD"/>
</dbReference>
<dbReference type="InterPro" id="IPR042183">
    <property type="entry name" value="MmgE/PrpD_sf_1"/>
</dbReference>
<evidence type="ECO:0000313" key="4">
    <source>
        <dbReference type="EMBL" id="SFU09257.1"/>
    </source>
</evidence>
<comment type="similarity">
    <text evidence="1">Belongs to the PrpD family.</text>
</comment>
<evidence type="ECO:0000259" key="3">
    <source>
        <dbReference type="Pfam" id="PF19305"/>
    </source>
</evidence>
<evidence type="ECO:0000313" key="5">
    <source>
        <dbReference type="Proteomes" id="UP000198844"/>
    </source>
</evidence>
<dbReference type="EMBL" id="FPBH01000009">
    <property type="protein sequence ID" value="SFU09257.1"/>
    <property type="molecule type" value="Genomic_DNA"/>
</dbReference>
<sequence length="457" mass="49201">MSFDVTYAMAQFAIGRHTFDSLARERARDALIDCMGCMLAGSREALAGPLLATLPAFDAFHAQTPSLLVGTSRYASPSDAALYNGTIAHALDFDDTNHPAYAHPSAVLVSTMLALAPLVDINGRDVIDAYIVGFECFGKLGRALNKQHYKRGWHTTGTFGALAAVASAGRLLGLSEAQMVMAFGIAASSASGLRANFGSMTKPLHAGQAARNGVLAALLARSGFTASEHSLEHERGFLAVFNDGIGFDAKPLCEMGIVPEILTEHGLALKPYAACGATHPGIEAAEQLHRILEGRAIRSVRVGVCDMAFSPLIHVMPDSALEAKFSLHFCVAVALLYGDVRLSTFSDANVNDPRIRALIPNVTMELDDRWKDDNEFATEVSVETEDGARLTRFVPLAQGKPARWFSPERLRGKFNDCASRAASQDALDPLWDVLRQIDSEQRFSAVVHALKNLPLHA</sequence>
<dbReference type="PANTHER" id="PTHR16943:SF8">
    <property type="entry name" value="2-METHYLCITRATE DEHYDRATASE"/>
    <property type="match status" value="1"/>
</dbReference>
<dbReference type="Pfam" id="PF19305">
    <property type="entry name" value="MmgE_PrpD_C"/>
    <property type="match status" value="1"/>
</dbReference>
<dbReference type="Proteomes" id="UP000198844">
    <property type="component" value="Unassembled WGS sequence"/>
</dbReference>
<accession>A0A1I7DC65</accession>
<evidence type="ECO:0000256" key="1">
    <source>
        <dbReference type="ARBA" id="ARBA00006174"/>
    </source>
</evidence>
<dbReference type="SUPFAM" id="SSF103378">
    <property type="entry name" value="2-methylcitrate dehydratase PrpD"/>
    <property type="match status" value="1"/>
</dbReference>
<feature type="domain" description="MmgE/PrpD C-terminal" evidence="3">
    <location>
        <begin position="272"/>
        <end position="424"/>
    </location>
</feature>
<dbReference type="PANTHER" id="PTHR16943">
    <property type="entry name" value="2-METHYLCITRATE DEHYDRATASE-RELATED"/>
    <property type="match status" value="1"/>
</dbReference>
<dbReference type="Pfam" id="PF03972">
    <property type="entry name" value="MmgE_PrpD_N"/>
    <property type="match status" value="1"/>
</dbReference>
<organism evidence="4 5">
    <name type="scientific">Paraburkholderia aspalathi</name>
    <dbReference type="NCBI Taxonomy" id="1324617"/>
    <lineage>
        <taxon>Bacteria</taxon>
        <taxon>Pseudomonadati</taxon>
        <taxon>Pseudomonadota</taxon>
        <taxon>Betaproteobacteria</taxon>
        <taxon>Burkholderiales</taxon>
        <taxon>Burkholderiaceae</taxon>
        <taxon>Paraburkholderia</taxon>
    </lineage>
</organism>
<proteinExistence type="inferred from homology"/>
<protein>
    <submittedName>
        <fullName evidence="4">2-methylcitrate dehydratase PrpD</fullName>
    </submittedName>
</protein>
<feature type="domain" description="MmgE/PrpD N-terminal" evidence="2">
    <location>
        <begin position="16"/>
        <end position="245"/>
    </location>
</feature>
<dbReference type="Gene3D" id="1.10.4100.10">
    <property type="entry name" value="2-methylcitrate dehydratase PrpD"/>
    <property type="match status" value="1"/>
</dbReference>
<dbReference type="InterPro" id="IPR036148">
    <property type="entry name" value="MmgE/PrpD_sf"/>
</dbReference>
<name>A0A1I7DC65_9BURK</name>
<reference evidence="4 5" key="1">
    <citation type="submission" date="2016-10" db="EMBL/GenBank/DDBJ databases">
        <authorList>
            <person name="de Groot N.N."/>
        </authorList>
    </citation>
    <scope>NUCLEOTIDE SEQUENCE [LARGE SCALE GENOMIC DNA]</scope>
    <source>
        <strain evidence="4 5">LMG 27731</strain>
    </source>
</reference>
<dbReference type="RefSeq" id="WP_093635277.1">
    <property type="nucleotide sequence ID" value="NZ_FPBH01000009.1"/>
</dbReference>
<dbReference type="AlphaFoldDB" id="A0A1I7DC65"/>
<dbReference type="InterPro" id="IPR045336">
    <property type="entry name" value="MmgE_PrpD_N"/>
</dbReference>
<dbReference type="InterPro" id="IPR042188">
    <property type="entry name" value="MmgE/PrpD_sf_2"/>
</dbReference>
<dbReference type="Gene3D" id="3.30.1330.120">
    <property type="entry name" value="2-methylcitrate dehydratase PrpD"/>
    <property type="match status" value="1"/>
</dbReference>
<dbReference type="InterPro" id="IPR045337">
    <property type="entry name" value="MmgE_PrpD_C"/>
</dbReference>